<dbReference type="EMBL" id="CP016076">
    <property type="protein sequence ID" value="APU17394.1"/>
    <property type="molecule type" value="Genomic_DNA"/>
</dbReference>
<dbReference type="Proteomes" id="UP000185511">
    <property type="component" value="Chromosome"/>
</dbReference>
<evidence type="ECO:0000256" key="1">
    <source>
        <dbReference type="SAM" id="MobiDB-lite"/>
    </source>
</evidence>
<protein>
    <submittedName>
        <fullName evidence="4">DUF1707 family protein</fullName>
    </submittedName>
</protein>
<dbReference type="InterPro" id="IPR012551">
    <property type="entry name" value="DUF1707_SHOCT-like"/>
</dbReference>
<feature type="compositionally biased region" description="Pro residues" evidence="1">
    <location>
        <begin position="88"/>
        <end position="100"/>
    </location>
</feature>
<dbReference type="Pfam" id="PF08044">
    <property type="entry name" value="DUF1707"/>
    <property type="match status" value="1"/>
</dbReference>
<reference evidence="5" key="1">
    <citation type="submission" date="2016-06" db="EMBL/GenBank/DDBJ databases">
        <title>Complete genome sequence of Actinoalloteichus fjordicus DSM 46855 (=ADI127-17), type strain of the new species Actinoalloteichus fjordicus.</title>
        <authorList>
            <person name="Ruckert C."/>
            <person name="Nouioui I."/>
            <person name="Willmese J."/>
            <person name="van Wezel G."/>
            <person name="Klenk H.-P."/>
            <person name="Kalinowski J."/>
            <person name="Zotchev S.B."/>
        </authorList>
    </citation>
    <scope>NUCLEOTIDE SEQUENCE [LARGE SCALE GENOMIC DNA]</scope>
    <source>
        <strain evidence="5">ADI127-7</strain>
    </source>
</reference>
<evidence type="ECO:0000313" key="4">
    <source>
        <dbReference type="EMBL" id="APU17394.1"/>
    </source>
</evidence>
<name>A0AAC9LIC3_9PSEU</name>
<evidence type="ECO:0000313" key="5">
    <source>
        <dbReference type="Proteomes" id="UP000185511"/>
    </source>
</evidence>
<organism evidence="4 5">
    <name type="scientific">Actinoalloteichus fjordicus</name>
    <dbReference type="NCBI Taxonomy" id="1612552"/>
    <lineage>
        <taxon>Bacteria</taxon>
        <taxon>Bacillati</taxon>
        <taxon>Actinomycetota</taxon>
        <taxon>Actinomycetes</taxon>
        <taxon>Pseudonocardiales</taxon>
        <taxon>Pseudonocardiaceae</taxon>
        <taxon>Actinoalloteichus</taxon>
    </lineage>
</organism>
<accession>A0AAC9LIC3</accession>
<keyword evidence="2" id="KW-1133">Transmembrane helix</keyword>
<feature type="transmembrane region" description="Helical" evidence="2">
    <location>
        <begin position="119"/>
        <end position="147"/>
    </location>
</feature>
<feature type="region of interest" description="Disordered" evidence="1">
    <location>
        <begin position="80"/>
        <end position="108"/>
    </location>
</feature>
<feature type="domain" description="DUF1707" evidence="3">
    <location>
        <begin position="27"/>
        <end position="79"/>
    </location>
</feature>
<dbReference type="KEGG" id="acad:UA74_26945"/>
<evidence type="ECO:0000256" key="2">
    <source>
        <dbReference type="SAM" id="Phobius"/>
    </source>
</evidence>
<keyword evidence="2" id="KW-0812">Transmembrane</keyword>
<proteinExistence type="predicted"/>
<sequence length="150" mass="16534">MVGADGEERRGKVLASELVEDFFSPEVRIGDAEREEAVEVLGRHLADGRLDITEYGDRCARASTARVRSDIAAVFADLPQPRPAFLNPRPPTPPPAPRPVPQASARPQRHPLDRALMTVVWLVAALLAVFTRNLFILALPLAVTAVLRWR</sequence>
<evidence type="ECO:0000259" key="3">
    <source>
        <dbReference type="Pfam" id="PF08044"/>
    </source>
</evidence>
<gene>
    <name evidence="4" type="ORF">UA74_26945</name>
</gene>
<keyword evidence="2" id="KW-0472">Membrane</keyword>
<keyword evidence="5" id="KW-1185">Reference proteome</keyword>
<dbReference type="AlphaFoldDB" id="A0AAC9LIC3"/>